<gene>
    <name evidence="1" type="ORF">H9853_05345</name>
</gene>
<proteinExistence type="predicted"/>
<dbReference type="Pfam" id="PF13692">
    <property type="entry name" value="Glyco_trans_1_4"/>
    <property type="match status" value="1"/>
</dbReference>
<comment type="caution">
    <text evidence="1">The sequence shown here is derived from an EMBL/GenBank/DDBJ whole genome shotgun (WGS) entry which is preliminary data.</text>
</comment>
<dbReference type="Proteomes" id="UP000824156">
    <property type="component" value="Unassembled WGS sequence"/>
</dbReference>
<evidence type="ECO:0000313" key="2">
    <source>
        <dbReference type="Proteomes" id="UP000824156"/>
    </source>
</evidence>
<dbReference type="SUPFAM" id="SSF53756">
    <property type="entry name" value="UDP-Glycosyltransferase/glycogen phosphorylase"/>
    <property type="match status" value="1"/>
</dbReference>
<keyword evidence="1" id="KW-0328">Glycosyltransferase</keyword>
<dbReference type="Gene3D" id="3.40.50.2000">
    <property type="entry name" value="Glycogen Phosphorylase B"/>
    <property type="match status" value="1"/>
</dbReference>
<sequence length="418" mass="48497">MFSDTRKRILVIGLVWPEPTSSAAGWRMLQLLGAFKQEGYEIYFLSSAQQTEHSFDLTTEGVHVYTIQINDSAIDSLLKEIDPSIVLFDRFITEEQFGWRVMENLPNALRILDTEDLHSLRHLRGEAISEVELQSKPEAWNTTYALRELSSILRSDLSLMISKKEMDLLTKTLRISESLLHEIPFMEAPLTREQLTRTLSYHQRKHFVFIGNYLHKPNKETIKVLVENIWPKIRAKDSSLELHIYGAYMQPNHTHYHNPKKGIFVYGRAENARVTLERYRVLLAPIPFGAGIKGKIIDSIASGTVPLTSPIGGEGIFNRDNNSFCISLLENFPTQALELYKNQDLWDQIREDNRLLFNDKFNQQTHTSQLLDRIERIRKNLNTHRSSNIMGSILQLNQMRATKYMSLWIEEKNKTKHE</sequence>
<reference evidence="1" key="2">
    <citation type="submission" date="2021-04" db="EMBL/GenBank/DDBJ databases">
        <authorList>
            <person name="Gilroy R."/>
        </authorList>
    </citation>
    <scope>NUCLEOTIDE SEQUENCE</scope>
    <source>
        <strain evidence="1">1719</strain>
    </source>
</reference>
<dbReference type="AlphaFoldDB" id="A0A9D2AZ22"/>
<protein>
    <submittedName>
        <fullName evidence="1">Glycosyltransferase</fullName>
        <ecNumber evidence="1">2.4.-.-</ecNumber>
    </submittedName>
</protein>
<dbReference type="EMBL" id="DXEZ01000148">
    <property type="protein sequence ID" value="HIX54431.1"/>
    <property type="molecule type" value="Genomic_DNA"/>
</dbReference>
<organism evidence="1 2">
    <name type="scientific">Candidatus Sphingobacterium stercoripullorum</name>
    <dbReference type="NCBI Taxonomy" id="2838759"/>
    <lineage>
        <taxon>Bacteria</taxon>
        <taxon>Pseudomonadati</taxon>
        <taxon>Bacteroidota</taxon>
        <taxon>Sphingobacteriia</taxon>
        <taxon>Sphingobacteriales</taxon>
        <taxon>Sphingobacteriaceae</taxon>
        <taxon>Sphingobacterium</taxon>
    </lineage>
</organism>
<dbReference type="GO" id="GO:0016757">
    <property type="term" value="F:glycosyltransferase activity"/>
    <property type="evidence" value="ECO:0007669"/>
    <property type="project" value="UniProtKB-KW"/>
</dbReference>
<keyword evidence="1" id="KW-0808">Transferase</keyword>
<evidence type="ECO:0000313" key="1">
    <source>
        <dbReference type="EMBL" id="HIX54431.1"/>
    </source>
</evidence>
<reference evidence="1" key="1">
    <citation type="journal article" date="2021" name="PeerJ">
        <title>Extensive microbial diversity within the chicken gut microbiome revealed by metagenomics and culture.</title>
        <authorList>
            <person name="Gilroy R."/>
            <person name="Ravi A."/>
            <person name="Getino M."/>
            <person name="Pursley I."/>
            <person name="Horton D.L."/>
            <person name="Alikhan N.F."/>
            <person name="Baker D."/>
            <person name="Gharbi K."/>
            <person name="Hall N."/>
            <person name="Watson M."/>
            <person name="Adriaenssens E.M."/>
            <person name="Foster-Nyarko E."/>
            <person name="Jarju S."/>
            <person name="Secka A."/>
            <person name="Antonio M."/>
            <person name="Oren A."/>
            <person name="Chaudhuri R.R."/>
            <person name="La Ragione R."/>
            <person name="Hildebrand F."/>
            <person name="Pallen M.J."/>
        </authorList>
    </citation>
    <scope>NUCLEOTIDE SEQUENCE</scope>
    <source>
        <strain evidence="1">1719</strain>
    </source>
</reference>
<accession>A0A9D2AZ22</accession>
<dbReference type="EC" id="2.4.-.-" evidence="1"/>
<name>A0A9D2AZ22_9SPHI</name>